<accession>A0A4Y2G493</accession>
<dbReference type="AlphaFoldDB" id="A0A4Y2G493"/>
<organism evidence="1 2">
    <name type="scientific">Araneus ventricosus</name>
    <name type="common">Orbweaver spider</name>
    <name type="synonym">Epeira ventricosa</name>
    <dbReference type="NCBI Taxonomy" id="182803"/>
    <lineage>
        <taxon>Eukaryota</taxon>
        <taxon>Metazoa</taxon>
        <taxon>Ecdysozoa</taxon>
        <taxon>Arthropoda</taxon>
        <taxon>Chelicerata</taxon>
        <taxon>Arachnida</taxon>
        <taxon>Araneae</taxon>
        <taxon>Araneomorphae</taxon>
        <taxon>Entelegynae</taxon>
        <taxon>Araneoidea</taxon>
        <taxon>Araneidae</taxon>
        <taxon>Araneus</taxon>
    </lineage>
</organism>
<dbReference type="Proteomes" id="UP000499080">
    <property type="component" value="Unassembled WGS sequence"/>
</dbReference>
<comment type="caution">
    <text evidence="1">The sequence shown here is derived from an EMBL/GenBank/DDBJ whole genome shotgun (WGS) entry which is preliminary data.</text>
</comment>
<reference evidence="1 2" key="1">
    <citation type="journal article" date="2019" name="Sci. Rep.">
        <title>Orb-weaving spider Araneus ventricosus genome elucidates the spidroin gene catalogue.</title>
        <authorList>
            <person name="Kono N."/>
            <person name="Nakamura H."/>
            <person name="Ohtoshi R."/>
            <person name="Moran D.A.P."/>
            <person name="Shinohara A."/>
            <person name="Yoshida Y."/>
            <person name="Fujiwara M."/>
            <person name="Mori M."/>
            <person name="Tomita M."/>
            <person name="Arakawa K."/>
        </authorList>
    </citation>
    <scope>NUCLEOTIDE SEQUENCE [LARGE SCALE GENOMIC DNA]</scope>
</reference>
<name>A0A4Y2G493_ARAVE</name>
<proteinExistence type="predicted"/>
<evidence type="ECO:0000313" key="2">
    <source>
        <dbReference type="Proteomes" id="UP000499080"/>
    </source>
</evidence>
<gene>
    <name evidence="1" type="ORF">AVEN_150225_1</name>
</gene>
<keyword evidence="2" id="KW-1185">Reference proteome</keyword>
<sequence>MHGIIENASQRKDRIERNVIGLKSPVPRECESYGTVEKKTRKRRKASWTIERVAAGDCPIIYGSCAFLPIEYSATPTLI</sequence>
<dbReference type="EMBL" id="BGPR01001223">
    <property type="protein sequence ID" value="GBM48662.1"/>
    <property type="molecule type" value="Genomic_DNA"/>
</dbReference>
<protein>
    <submittedName>
        <fullName evidence="1">Uncharacterized protein</fullName>
    </submittedName>
</protein>
<evidence type="ECO:0000313" key="1">
    <source>
        <dbReference type="EMBL" id="GBM48662.1"/>
    </source>
</evidence>